<dbReference type="AlphaFoldDB" id="A0AAD8EKM9"/>
<dbReference type="GO" id="GO:0006355">
    <property type="term" value="P:regulation of DNA-templated transcription"/>
    <property type="evidence" value="ECO:0007669"/>
    <property type="project" value="TreeGrafter"/>
</dbReference>
<gene>
    <name evidence="3" type="ORF">L9F63_014699</name>
</gene>
<organism evidence="3 4">
    <name type="scientific">Diploptera punctata</name>
    <name type="common">Pacific beetle cockroach</name>
    <dbReference type="NCBI Taxonomy" id="6984"/>
    <lineage>
        <taxon>Eukaryota</taxon>
        <taxon>Metazoa</taxon>
        <taxon>Ecdysozoa</taxon>
        <taxon>Arthropoda</taxon>
        <taxon>Hexapoda</taxon>
        <taxon>Insecta</taxon>
        <taxon>Pterygota</taxon>
        <taxon>Neoptera</taxon>
        <taxon>Polyneoptera</taxon>
        <taxon>Dictyoptera</taxon>
        <taxon>Blattodea</taxon>
        <taxon>Blaberoidea</taxon>
        <taxon>Blaberidae</taxon>
        <taxon>Diplopterinae</taxon>
        <taxon>Diploptera</taxon>
    </lineage>
</organism>
<evidence type="ECO:0000256" key="1">
    <source>
        <dbReference type="SAM" id="MobiDB-lite"/>
    </source>
</evidence>
<dbReference type="InterPro" id="IPR009060">
    <property type="entry name" value="UBA-like_sf"/>
</dbReference>
<dbReference type="InterPro" id="IPR052586">
    <property type="entry name" value="ASCC2"/>
</dbReference>
<evidence type="ECO:0000313" key="4">
    <source>
        <dbReference type="Proteomes" id="UP001233999"/>
    </source>
</evidence>
<dbReference type="PANTHER" id="PTHR21494">
    <property type="entry name" value="ACTIVATING SIGNAL COINTEGRATOR 1 COMPLEX SUBUNIT 2 ASC-1 COMPLEX SUBUNIT P100"/>
    <property type="match status" value="1"/>
</dbReference>
<evidence type="ECO:0000259" key="2">
    <source>
        <dbReference type="PROSITE" id="PS51140"/>
    </source>
</evidence>
<feature type="compositionally biased region" description="Acidic residues" evidence="1">
    <location>
        <begin position="610"/>
        <end position="620"/>
    </location>
</feature>
<dbReference type="SUPFAM" id="SSF46934">
    <property type="entry name" value="UBA-like"/>
    <property type="match status" value="1"/>
</dbReference>
<dbReference type="CDD" id="cd14364">
    <property type="entry name" value="CUE_ASCC2"/>
    <property type="match status" value="1"/>
</dbReference>
<feature type="domain" description="CUE" evidence="2">
    <location>
        <begin position="435"/>
        <end position="478"/>
    </location>
</feature>
<sequence length="714" mass="83683">SEGWIEERHHFHYKPPPVPDVEGMFAIGAKEAWLERMEFLSLDLTWLLELQQFRFWSQIIYSVPTHEMIMSFLLDAPPYYTLDEFPQDEEIWNSFQKINHLVFLVINRLASPRESETEYISLDFYARMIYDNYVFTIPMFLDMCMCYGRENRAQIQKIISAIFRIQPKYKEDLKKSVPFISKVFRIVEHKFGGRKIPDGELVKITDRSNKRDEITLFELRDLILHVLDTAANLSIFLDIYTPACSMYHEQLLEIKIVHFYENTVPQIYRKLSVLADKEEMCHMYVDMKNKLDMMRVELLRVFRHCLTSCLNPIFEKVDTLTEAEAKRNVDDYVGVLTECLSEKVFIRDYHSIYPVDQDLDAMSQVCPEMDFMKCDFLLEAVLACFELPNNSERKLEKLMQRRSKKQEVQSTSSLMNGESSSRVAEAPKKRVTGVELESLITEVKDILPYLGDGFVEMCLEHFNFTSEAVINAVLEDTLPPNLQSIDQSLPRIPKEKEIEEAANCVQRLNVFDNDEFDIMTQDHVDTSRIHKGKRNSKHKNLNDLIDDKSHREEYREMYTKFGLVDTEGSMYDDEYDDTYDHLDVSVGDEGDIERRPFVIPRVLQTKEEGSTEDEDEEESMEPAKPPRDEFVQNPEEIRARAEQRRQQQAQSRGRGRRQGPPPKERDVVGRPKGQGQDKNVVSNRDYKNVHKATRGNHNRRFGAQKKRQQGMMPF</sequence>
<dbReference type="Gene3D" id="1.10.8.10">
    <property type="entry name" value="DNA helicase RuvA subunit, C-terminal domain"/>
    <property type="match status" value="1"/>
</dbReference>
<dbReference type="InterPro" id="IPR041800">
    <property type="entry name" value="ASCC2_CUE"/>
</dbReference>
<dbReference type="InterPro" id="IPR003892">
    <property type="entry name" value="CUE"/>
</dbReference>
<name>A0AAD8EKM9_DIPPU</name>
<protein>
    <recommendedName>
        <fullName evidence="2">CUE domain-containing protein</fullName>
    </recommendedName>
</protein>
<dbReference type="PROSITE" id="PS51140">
    <property type="entry name" value="CUE"/>
    <property type="match status" value="1"/>
</dbReference>
<feature type="compositionally biased region" description="Basic residues" evidence="1">
    <location>
        <begin position="689"/>
        <end position="708"/>
    </location>
</feature>
<dbReference type="Proteomes" id="UP001233999">
    <property type="component" value="Unassembled WGS sequence"/>
</dbReference>
<comment type="caution">
    <text evidence="3">The sequence shown here is derived from an EMBL/GenBank/DDBJ whole genome shotgun (WGS) entry which is preliminary data.</text>
</comment>
<feature type="non-terminal residue" evidence="3">
    <location>
        <position position="714"/>
    </location>
</feature>
<feature type="region of interest" description="Disordered" evidence="1">
    <location>
        <begin position="400"/>
        <end position="426"/>
    </location>
</feature>
<feature type="region of interest" description="Disordered" evidence="1">
    <location>
        <begin position="595"/>
        <end position="714"/>
    </location>
</feature>
<accession>A0AAD8EKM9</accession>
<keyword evidence="4" id="KW-1185">Reference proteome</keyword>
<dbReference type="GO" id="GO:0043130">
    <property type="term" value="F:ubiquitin binding"/>
    <property type="evidence" value="ECO:0007669"/>
    <property type="project" value="InterPro"/>
</dbReference>
<evidence type="ECO:0000313" key="3">
    <source>
        <dbReference type="EMBL" id="KAJ9593726.1"/>
    </source>
</evidence>
<proteinExistence type="predicted"/>
<reference evidence="3" key="1">
    <citation type="journal article" date="2023" name="IScience">
        <title>Live-bearing cockroach genome reveals convergent evolutionary mechanisms linked to viviparity in insects and beyond.</title>
        <authorList>
            <person name="Fouks B."/>
            <person name="Harrison M.C."/>
            <person name="Mikhailova A.A."/>
            <person name="Marchal E."/>
            <person name="English S."/>
            <person name="Carruthers M."/>
            <person name="Jennings E.C."/>
            <person name="Chiamaka E.L."/>
            <person name="Frigard R.A."/>
            <person name="Pippel M."/>
            <person name="Attardo G.M."/>
            <person name="Benoit J.B."/>
            <person name="Bornberg-Bauer E."/>
            <person name="Tobe S.S."/>
        </authorList>
    </citation>
    <scope>NUCLEOTIDE SEQUENCE</scope>
    <source>
        <strain evidence="3">Stay&amp;Tobe</strain>
    </source>
</reference>
<dbReference type="EMBL" id="JASPKZ010003409">
    <property type="protein sequence ID" value="KAJ9593726.1"/>
    <property type="molecule type" value="Genomic_DNA"/>
</dbReference>
<dbReference type="PANTHER" id="PTHR21494:SF0">
    <property type="entry name" value="ACTIVATING SIGNAL COINTEGRATOR 1 COMPLEX SUBUNIT 2"/>
    <property type="match status" value="1"/>
</dbReference>
<feature type="compositionally biased region" description="Basic and acidic residues" evidence="1">
    <location>
        <begin position="624"/>
        <end position="645"/>
    </location>
</feature>
<reference evidence="3" key="2">
    <citation type="submission" date="2023-05" db="EMBL/GenBank/DDBJ databases">
        <authorList>
            <person name="Fouks B."/>
        </authorList>
    </citation>
    <scope>NUCLEOTIDE SEQUENCE</scope>
    <source>
        <strain evidence="3">Stay&amp;Tobe</strain>
        <tissue evidence="3">Testes</tissue>
    </source>
</reference>
<feature type="compositionally biased region" description="Polar residues" evidence="1">
    <location>
        <begin position="408"/>
        <end position="422"/>
    </location>
</feature>